<evidence type="ECO:0000256" key="1">
    <source>
        <dbReference type="SAM" id="MobiDB-lite"/>
    </source>
</evidence>
<feature type="compositionally biased region" description="Polar residues" evidence="1">
    <location>
        <begin position="51"/>
        <end position="61"/>
    </location>
</feature>
<dbReference type="AlphaFoldDB" id="A0A9W4UE36"/>
<sequence>MGGSGLDCGICRGRPAILIRLLDVGNERQKLRLLRHSPSMSEDQEKDDDPSPSTTQGSETLHTPDLNQKIEGHATSAMSNMVTDPWFLPGGKNSCSDRSWSYDRMYGCICVERERPADSRCHPRIDSFAAEVVRNETPEFAVFFLFLDFLGLFFHPPGRRPQIFLCPMPPMNVKVCIA</sequence>
<evidence type="ECO:0000313" key="2">
    <source>
        <dbReference type="EMBL" id="CAI6333674.1"/>
    </source>
</evidence>
<name>A0A9W4UE36_9PLEO</name>
<reference evidence="2" key="1">
    <citation type="submission" date="2023-01" db="EMBL/GenBank/DDBJ databases">
        <authorList>
            <person name="Van Ghelder C."/>
            <person name="Rancurel C."/>
        </authorList>
    </citation>
    <scope>NUCLEOTIDE SEQUENCE</scope>
    <source>
        <strain evidence="2">CNCM I-4278</strain>
    </source>
</reference>
<dbReference type="Proteomes" id="UP001152607">
    <property type="component" value="Unassembled WGS sequence"/>
</dbReference>
<proteinExistence type="predicted"/>
<evidence type="ECO:0000313" key="3">
    <source>
        <dbReference type="Proteomes" id="UP001152607"/>
    </source>
</evidence>
<comment type="caution">
    <text evidence="2">The sequence shown here is derived from an EMBL/GenBank/DDBJ whole genome shotgun (WGS) entry which is preliminary data.</text>
</comment>
<organism evidence="2 3">
    <name type="scientific">Periconia digitata</name>
    <dbReference type="NCBI Taxonomy" id="1303443"/>
    <lineage>
        <taxon>Eukaryota</taxon>
        <taxon>Fungi</taxon>
        <taxon>Dikarya</taxon>
        <taxon>Ascomycota</taxon>
        <taxon>Pezizomycotina</taxon>
        <taxon>Dothideomycetes</taxon>
        <taxon>Pleosporomycetidae</taxon>
        <taxon>Pleosporales</taxon>
        <taxon>Massarineae</taxon>
        <taxon>Periconiaceae</taxon>
        <taxon>Periconia</taxon>
    </lineage>
</organism>
<accession>A0A9W4UE36</accession>
<dbReference type="EMBL" id="CAOQHR010000004">
    <property type="protein sequence ID" value="CAI6333674.1"/>
    <property type="molecule type" value="Genomic_DNA"/>
</dbReference>
<protein>
    <submittedName>
        <fullName evidence="2">Uncharacterized protein</fullName>
    </submittedName>
</protein>
<keyword evidence="3" id="KW-1185">Reference proteome</keyword>
<feature type="region of interest" description="Disordered" evidence="1">
    <location>
        <begin position="34"/>
        <end position="65"/>
    </location>
</feature>
<gene>
    <name evidence="2" type="ORF">PDIGIT_LOCUS6722</name>
</gene>